<dbReference type="AlphaFoldDB" id="A0A9P7FEG6"/>
<proteinExistence type="predicted"/>
<evidence type="ECO:0000313" key="5">
    <source>
        <dbReference type="Proteomes" id="UP000823399"/>
    </source>
</evidence>
<dbReference type="Proteomes" id="UP000823399">
    <property type="component" value="Unassembled WGS sequence"/>
</dbReference>
<evidence type="ECO:0000256" key="2">
    <source>
        <dbReference type="PROSITE-ProRule" id="PRU00176"/>
    </source>
</evidence>
<dbReference type="OrthoDB" id="431169at2759"/>
<dbReference type="RefSeq" id="XP_041297305.1">
    <property type="nucleotide sequence ID" value="XM_041430935.1"/>
</dbReference>
<protein>
    <recommendedName>
        <fullName evidence="3">RRM domain-containing protein</fullName>
    </recommendedName>
</protein>
<evidence type="ECO:0000313" key="4">
    <source>
        <dbReference type="EMBL" id="KAG2115926.1"/>
    </source>
</evidence>
<dbReference type="PANTHER" id="PTHR10501">
    <property type="entry name" value="U1 SMALL NUCLEAR RIBONUCLEOPROTEIN A/U2 SMALL NUCLEAR RIBONUCLEOPROTEIN B"/>
    <property type="match status" value="1"/>
</dbReference>
<gene>
    <name evidence="4" type="ORF">F5147DRAFT_569075</name>
</gene>
<dbReference type="Gene3D" id="3.30.70.330">
    <property type="match status" value="1"/>
</dbReference>
<dbReference type="InterPro" id="IPR035979">
    <property type="entry name" value="RBD_domain_sf"/>
</dbReference>
<dbReference type="InterPro" id="IPR000504">
    <property type="entry name" value="RRM_dom"/>
</dbReference>
<dbReference type="GO" id="GO:0003723">
    <property type="term" value="F:RNA binding"/>
    <property type="evidence" value="ECO:0007669"/>
    <property type="project" value="UniProtKB-UniRule"/>
</dbReference>
<feature type="domain" description="RRM" evidence="3">
    <location>
        <begin position="59"/>
        <end position="144"/>
    </location>
</feature>
<dbReference type="GeneID" id="64693194"/>
<dbReference type="EMBL" id="JABBWM010000007">
    <property type="protein sequence ID" value="KAG2115926.1"/>
    <property type="molecule type" value="Genomic_DNA"/>
</dbReference>
<dbReference type="SUPFAM" id="SSF54928">
    <property type="entry name" value="RNA-binding domain, RBD"/>
    <property type="match status" value="1"/>
</dbReference>
<keyword evidence="5" id="KW-1185">Reference proteome</keyword>
<organism evidence="4 5">
    <name type="scientific">Suillus discolor</name>
    <dbReference type="NCBI Taxonomy" id="1912936"/>
    <lineage>
        <taxon>Eukaryota</taxon>
        <taxon>Fungi</taxon>
        <taxon>Dikarya</taxon>
        <taxon>Basidiomycota</taxon>
        <taxon>Agaricomycotina</taxon>
        <taxon>Agaricomycetes</taxon>
        <taxon>Agaricomycetidae</taxon>
        <taxon>Boletales</taxon>
        <taxon>Suillineae</taxon>
        <taxon>Suillaceae</taxon>
        <taxon>Suillus</taxon>
    </lineage>
</organism>
<comment type="caution">
    <text evidence="4">The sequence shown here is derived from an EMBL/GenBank/DDBJ whole genome shotgun (WGS) entry which is preliminary data.</text>
</comment>
<keyword evidence="1 2" id="KW-0694">RNA-binding</keyword>
<dbReference type="PROSITE" id="PS50102">
    <property type="entry name" value="RRM"/>
    <property type="match status" value="1"/>
</dbReference>
<evidence type="ECO:0000256" key="1">
    <source>
        <dbReference type="ARBA" id="ARBA00022884"/>
    </source>
</evidence>
<dbReference type="InterPro" id="IPR012677">
    <property type="entry name" value="Nucleotide-bd_a/b_plait_sf"/>
</dbReference>
<sequence>MKHRQQQPKLSHPTVDDSVDSIFAFYPPDPENKTVVPHAPGELLRQEYTKPCHRYPPINTLFVGNLPRSTGDYGDYLETRLRALFSLRPGYRRLLFTRKSDGRMMCFVDFQDVHHATMSLNDLTGSTLDGLIRNGGIHLTYSKTCMGSRRPYSAGTGAYATPPSFGA</sequence>
<reference evidence="4" key="1">
    <citation type="journal article" date="2020" name="New Phytol.">
        <title>Comparative genomics reveals dynamic genome evolution in host specialist ectomycorrhizal fungi.</title>
        <authorList>
            <person name="Lofgren L.A."/>
            <person name="Nguyen N.H."/>
            <person name="Vilgalys R."/>
            <person name="Ruytinx J."/>
            <person name="Liao H.L."/>
            <person name="Branco S."/>
            <person name="Kuo A."/>
            <person name="LaButti K."/>
            <person name="Lipzen A."/>
            <person name="Andreopoulos W."/>
            <person name="Pangilinan J."/>
            <person name="Riley R."/>
            <person name="Hundley H."/>
            <person name="Na H."/>
            <person name="Barry K."/>
            <person name="Grigoriev I.V."/>
            <person name="Stajich J.E."/>
            <person name="Kennedy P.G."/>
        </authorList>
    </citation>
    <scope>NUCLEOTIDE SEQUENCE</scope>
    <source>
        <strain evidence="4">FC423</strain>
    </source>
</reference>
<name>A0A9P7FEG6_9AGAM</name>
<accession>A0A9P7FEG6</accession>
<evidence type="ECO:0000259" key="3">
    <source>
        <dbReference type="PROSITE" id="PS50102"/>
    </source>
</evidence>